<dbReference type="EMBL" id="MT144588">
    <property type="protein sequence ID" value="QJH93402.1"/>
    <property type="molecule type" value="Genomic_DNA"/>
</dbReference>
<dbReference type="EMBL" id="MT143971">
    <property type="protein sequence ID" value="QJA43832.1"/>
    <property type="molecule type" value="Genomic_DNA"/>
</dbReference>
<feature type="domain" description="DUF488" evidence="1">
    <location>
        <begin position="13"/>
        <end position="87"/>
    </location>
</feature>
<evidence type="ECO:0000259" key="1">
    <source>
        <dbReference type="Pfam" id="PF22751"/>
    </source>
</evidence>
<accession>A0A6H1Z8Q1</accession>
<proteinExistence type="predicted"/>
<dbReference type="InterPro" id="IPR054495">
    <property type="entry name" value="DUF488-N3a"/>
</dbReference>
<dbReference type="AlphaFoldDB" id="A0A6H1Z8Q1"/>
<name>A0A6H1Z8Q1_9ZZZZ</name>
<dbReference type="Pfam" id="PF22751">
    <property type="entry name" value="DUF488-N3a"/>
    <property type="match status" value="1"/>
</dbReference>
<organism evidence="2">
    <name type="scientific">viral metagenome</name>
    <dbReference type="NCBI Taxonomy" id="1070528"/>
    <lineage>
        <taxon>unclassified sequences</taxon>
        <taxon>metagenomes</taxon>
        <taxon>organismal metagenomes</taxon>
    </lineage>
</organism>
<gene>
    <name evidence="2" type="ORF">TM448A00064_0011</name>
    <name evidence="3" type="ORF">TM448B00061_0022</name>
</gene>
<evidence type="ECO:0000313" key="3">
    <source>
        <dbReference type="EMBL" id="QJH93402.1"/>
    </source>
</evidence>
<reference evidence="2" key="1">
    <citation type="submission" date="2020-03" db="EMBL/GenBank/DDBJ databases">
        <title>The deep terrestrial virosphere.</title>
        <authorList>
            <person name="Holmfeldt K."/>
            <person name="Nilsson E."/>
            <person name="Simone D."/>
            <person name="Lopez-Fernandez M."/>
            <person name="Wu X."/>
            <person name="de Brujin I."/>
            <person name="Lundin D."/>
            <person name="Andersson A."/>
            <person name="Bertilsson S."/>
            <person name="Dopson M."/>
        </authorList>
    </citation>
    <scope>NUCLEOTIDE SEQUENCE</scope>
    <source>
        <strain evidence="2">TM448A00064</strain>
        <strain evidence="3">TM448B00061</strain>
    </source>
</reference>
<evidence type="ECO:0000313" key="2">
    <source>
        <dbReference type="EMBL" id="QJA43832.1"/>
    </source>
</evidence>
<protein>
    <recommendedName>
        <fullName evidence="1">DUF488 domain-containing protein</fullName>
    </recommendedName>
</protein>
<sequence length="103" mass="11605">MTAKLATGLAEMFAPSWDLVMSHKQGRLTNAGYTEGYHTLLESIPLGQILHFQEAQLAVSPTCVFTCFCPDGAWCHTHLLIDWLVENHPLLFADVRQPWLKPQ</sequence>